<dbReference type="InterPro" id="IPR013538">
    <property type="entry name" value="ASHA1/2-like_C"/>
</dbReference>
<dbReference type="Gene3D" id="3.30.530.20">
    <property type="match status" value="1"/>
</dbReference>
<accession>A0A2V4BL75</accession>
<organism evidence="3 4">
    <name type="scientific">Flavobacterium cheongpyeongense</name>
    <dbReference type="NCBI Taxonomy" id="2212651"/>
    <lineage>
        <taxon>Bacteria</taxon>
        <taxon>Pseudomonadati</taxon>
        <taxon>Bacteroidota</taxon>
        <taxon>Flavobacteriia</taxon>
        <taxon>Flavobacteriales</taxon>
        <taxon>Flavobacteriaceae</taxon>
        <taxon>Flavobacterium</taxon>
    </lineage>
</organism>
<comment type="caution">
    <text evidence="3">The sequence shown here is derived from an EMBL/GenBank/DDBJ whole genome shotgun (WGS) entry which is preliminary data.</text>
</comment>
<reference evidence="3 4" key="1">
    <citation type="submission" date="2018-05" db="EMBL/GenBank/DDBJ databases">
        <title>Flavobacterium sp. strain IMCC34759, incomplete genome.</title>
        <authorList>
            <person name="Joung Y."/>
            <person name="Cho J."/>
        </authorList>
    </citation>
    <scope>NUCLEOTIDE SEQUENCE [LARGE SCALE GENOMIC DNA]</scope>
    <source>
        <strain evidence="3 4">IMCC34759</strain>
    </source>
</reference>
<dbReference type="SUPFAM" id="SSF55961">
    <property type="entry name" value="Bet v1-like"/>
    <property type="match status" value="1"/>
</dbReference>
<dbReference type="RefSeq" id="WP_110307972.1">
    <property type="nucleotide sequence ID" value="NZ_QJHK01000018.1"/>
</dbReference>
<comment type="similarity">
    <text evidence="1">Belongs to the AHA1 family.</text>
</comment>
<dbReference type="OrthoDB" id="384974at2"/>
<dbReference type="InterPro" id="IPR023393">
    <property type="entry name" value="START-like_dom_sf"/>
</dbReference>
<dbReference type="EMBL" id="QJHK01000018">
    <property type="protein sequence ID" value="PXY39507.1"/>
    <property type="molecule type" value="Genomic_DNA"/>
</dbReference>
<proteinExistence type="inferred from homology"/>
<evidence type="ECO:0000313" key="3">
    <source>
        <dbReference type="EMBL" id="PXY39507.1"/>
    </source>
</evidence>
<evidence type="ECO:0000313" key="4">
    <source>
        <dbReference type="Proteomes" id="UP000247903"/>
    </source>
</evidence>
<name>A0A2V4BL75_9FLAO</name>
<feature type="domain" description="Activator of Hsp90 ATPase homologue 1/2-like C-terminal" evidence="2">
    <location>
        <begin position="10"/>
        <end position="129"/>
    </location>
</feature>
<dbReference type="Pfam" id="PF08327">
    <property type="entry name" value="AHSA1"/>
    <property type="match status" value="1"/>
</dbReference>
<keyword evidence="4" id="KW-1185">Reference proteome</keyword>
<evidence type="ECO:0000256" key="1">
    <source>
        <dbReference type="ARBA" id="ARBA00006817"/>
    </source>
</evidence>
<dbReference type="Proteomes" id="UP000247903">
    <property type="component" value="Unassembled WGS sequence"/>
</dbReference>
<sequence>MITVQNTINLPIEKVWELWTTPEHIKKWNVPSQDWHNPFAENDLKAGGKFKYTMGTKDGSVVFDFEGIYTKVENYVLEYTLTDQRTATVRFESIGNQVKITEMFEPETTNAARMQEQFCKAVIANFKKYAETN</sequence>
<protein>
    <submittedName>
        <fullName evidence="3">Polyketide cyclase</fullName>
    </submittedName>
</protein>
<evidence type="ECO:0000259" key="2">
    <source>
        <dbReference type="Pfam" id="PF08327"/>
    </source>
</evidence>
<dbReference type="AlphaFoldDB" id="A0A2V4BL75"/>
<gene>
    <name evidence="3" type="ORF">DMB65_17685</name>
</gene>